<evidence type="ECO:0000256" key="1">
    <source>
        <dbReference type="SAM" id="MobiDB-lite"/>
    </source>
</evidence>
<sequence length="192" mass="22094">SGGPSLQCRGVTIQRRRNCAFRDMKLASHPKGWQKTWFYCKDTSPNQQKLLSSYRYGRLDSSKQFTFYASVEERPALEPMYSKINALIAHGLSAIDLTRCWMSWRIQPLSLRNRLMHEYTGELEDDLHFSDKELSSSDLMKAIKKLLGETREKIAIVGFAPFFAGNPTPEENAQWWKTEPSTPTPPKDDMTL</sequence>
<evidence type="ECO:0000313" key="3">
    <source>
        <dbReference type="Proteomes" id="UP000015105"/>
    </source>
</evidence>
<reference evidence="2" key="5">
    <citation type="journal article" date="2021" name="G3 (Bethesda)">
        <title>Aegilops tauschii genome assembly Aet v5.0 features greater sequence contiguity and improved annotation.</title>
        <authorList>
            <person name="Wang L."/>
            <person name="Zhu T."/>
            <person name="Rodriguez J.C."/>
            <person name="Deal K.R."/>
            <person name="Dubcovsky J."/>
            <person name="McGuire P.E."/>
            <person name="Lux T."/>
            <person name="Spannagl M."/>
            <person name="Mayer K.F.X."/>
            <person name="Baldrich P."/>
            <person name="Meyers B.C."/>
            <person name="Huo N."/>
            <person name="Gu Y.Q."/>
            <person name="Zhou H."/>
            <person name="Devos K.M."/>
            <person name="Bennetzen J.L."/>
            <person name="Unver T."/>
            <person name="Budak H."/>
            <person name="Gulick P.J."/>
            <person name="Galiba G."/>
            <person name="Kalapos B."/>
            <person name="Nelson D.R."/>
            <person name="Li P."/>
            <person name="You F.M."/>
            <person name="Luo M.C."/>
            <person name="Dvorak J."/>
        </authorList>
    </citation>
    <scope>NUCLEOTIDE SEQUENCE [LARGE SCALE GENOMIC DNA]</scope>
    <source>
        <strain evidence="2">cv. AL8/78</strain>
    </source>
</reference>
<dbReference type="AlphaFoldDB" id="A0A453A361"/>
<reference evidence="3" key="2">
    <citation type="journal article" date="2017" name="Nat. Plants">
        <title>The Aegilops tauschii genome reveals multiple impacts of transposons.</title>
        <authorList>
            <person name="Zhao G."/>
            <person name="Zou C."/>
            <person name="Li K."/>
            <person name="Wang K."/>
            <person name="Li T."/>
            <person name="Gao L."/>
            <person name="Zhang X."/>
            <person name="Wang H."/>
            <person name="Yang Z."/>
            <person name="Liu X."/>
            <person name="Jiang W."/>
            <person name="Mao L."/>
            <person name="Kong X."/>
            <person name="Jiao Y."/>
            <person name="Jia J."/>
        </authorList>
    </citation>
    <scope>NUCLEOTIDE SEQUENCE [LARGE SCALE GENOMIC DNA]</scope>
    <source>
        <strain evidence="3">cv. AL8/78</strain>
    </source>
</reference>
<dbReference type="PANTHER" id="PTHR33026:SF7">
    <property type="entry name" value="OS03G0100275 PROTEIN"/>
    <property type="match status" value="1"/>
</dbReference>
<dbReference type="Proteomes" id="UP000015105">
    <property type="component" value="Chromosome 1D"/>
</dbReference>
<name>A0A453A361_AEGTS</name>
<proteinExistence type="predicted"/>
<reference evidence="3" key="1">
    <citation type="journal article" date="2014" name="Science">
        <title>Ancient hybridizations among the ancestral genomes of bread wheat.</title>
        <authorList>
            <consortium name="International Wheat Genome Sequencing Consortium,"/>
            <person name="Marcussen T."/>
            <person name="Sandve S.R."/>
            <person name="Heier L."/>
            <person name="Spannagl M."/>
            <person name="Pfeifer M."/>
            <person name="Jakobsen K.S."/>
            <person name="Wulff B.B."/>
            <person name="Steuernagel B."/>
            <person name="Mayer K.F."/>
            <person name="Olsen O.A."/>
        </authorList>
    </citation>
    <scope>NUCLEOTIDE SEQUENCE [LARGE SCALE GENOMIC DNA]</scope>
    <source>
        <strain evidence="3">cv. AL8/78</strain>
    </source>
</reference>
<dbReference type="PANTHER" id="PTHR33026">
    <property type="entry name" value="OS06G0360600 PROTEIN"/>
    <property type="match status" value="1"/>
</dbReference>
<reference evidence="2" key="4">
    <citation type="submission" date="2019-03" db="UniProtKB">
        <authorList>
            <consortium name="EnsemblPlants"/>
        </authorList>
    </citation>
    <scope>IDENTIFICATION</scope>
</reference>
<reference evidence="2" key="3">
    <citation type="journal article" date="2017" name="Nature">
        <title>Genome sequence of the progenitor of the wheat D genome Aegilops tauschii.</title>
        <authorList>
            <person name="Luo M.C."/>
            <person name="Gu Y.Q."/>
            <person name="Puiu D."/>
            <person name="Wang H."/>
            <person name="Twardziok S.O."/>
            <person name="Deal K.R."/>
            <person name="Huo N."/>
            <person name="Zhu T."/>
            <person name="Wang L."/>
            <person name="Wang Y."/>
            <person name="McGuire P.E."/>
            <person name="Liu S."/>
            <person name="Long H."/>
            <person name="Ramasamy R.K."/>
            <person name="Rodriguez J.C."/>
            <person name="Van S.L."/>
            <person name="Yuan L."/>
            <person name="Wang Z."/>
            <person name="Xia Z."/>
            <person name="Xiao L."/>
            <person name="Anderson O.D."/>
            <person name="Ouyang S."/>
            <person name="Liang Y."/>
            <person name="Zimin A.V."/>
            <person name="Pertea G."/>
            <person name="Qi P."/>
            <person name="Bennetzen J.L."/>
            <person name="Dai X."/>
            <person name="Dawson M.W."/>
            <person name="Muller H.G."/>
            <person name="Kugler K."/>
            <person name="Rivarola-Duarte L."/>
            <person name="Spannagl M."/>
            <person name="Mayer K.F.X."/>
            <person name="Lu F.H."/>
            <person name="Bevan M.W."/>
            <person name="Leroy P."/>
            <person name="Li P."/>
            <person name="You F.M."/>
            <person name="Sun Q."/>
            <person name="Liu Z."/>
            <person name="Lyons E."/>
            <person name="Wicker T."/>
            <person name="Salzberg S.L."/>
            <person name="Devos K.M."/>
            <person name="Dvorak J."/>
        </authorList>
    </citation>
    <scope>NUCLEOTIDE SEQUENCE [LARGE SCALE GENOMIC DNA]</scope>
    <source>
        <strain evidence="2">cv. AL8/78</strain>
    </source>
</reference>
<evidence type="ECO:0000313" key="2">
    <source>
        <dbReference type="EnsemblPlants" id="AET1Gv21019100.2"/>
    </source>
</evidence>
<dbReference type="Gramene" id="AET1Gv21019100.2">
    <property type="protein sequence ID" value="AET1Gv21019100.2"/>
    <property type="gene ID" value="AET1Gv21019100"/>
</dbReference>
<dbReference type="EnsemblPlants" id="AET1Gv21019100.2">
    <property type="protein sequence ID" value="AET1Gv21019100.2"/>
    <property type="gene ID" value="AET1Gv21019100"/>
</dbReference>
<protein>
    <submittedName>
        <fullName evidence="2">Uncharacterized protein</fullName>
    </submittedName>
</protein>
<accession>A0A453A361</accession>
<organism evidence="2 3">
    <name type="scientific">Aegilops tauschii subsp. strangulata</name>
    <name type="common">Goatgrass</name>
    <dbReference type="NCBI Taxonomy" id="200361"/>
    <lineage>
        <taxon>Eukaryota</taxon>
        <taxon>Viridiplantae</taxon>
        <taxon>Streptophyta</taxon>
        <taxon>Embryophyta</taxon>
        <taxon>Tracheophyta</taxon>
        <taxon>Spermatophyta</taxon>
        <taxon>Magnoliopsida</taxon>
        <taxon>Liliopsida</taxon>
        <taxon>Poales</taxon>
        <taxon>Poaceae</taxon>
        <taxon>BOP clade</taxon>
        <taxon>Pooideae</taxon>
        <taxon>Triticodae</taxon>
        <taxon>Triticeae</taxon>
        <taxon>Triticinae</taxon>
        <taxon>Aegilops</taxon>
    </lineage>
</organism>
<feature type="region of interest" description="Disordered" evidence="1">
    <location>
        <begin position="170"/>
        <end position="192"/>
    </location>
</feature>
<keyword evidence="3" id="KW-1185">Reference proteome</keyword>